<dbReference type="PANTHER" id="PTHR43816">
    <property type="entry name" value="NICOTINAMIDE PHOSPHORIBOSYLTRANSFERASE"/>
    <property type="match status" value="1"/>
</dbReference>
<dbReference type="InterPro" id="IPR041525">
    <property type="entry name" value="N/Namide_PRibTrfase"/>
</dbReference>
<feature type="domain" description="Nicotinate/nicotinamide phosphoribosyltransferase" evidence="9">
    <location>
        <begin position="180"/>
        <end position="419"/>
    </location>
</feature>
<comment type="similarity">
    <text evidence="1">Belongs to the NAPRTase family.</text>
</comment>
<evidence type="ECO:0000259" key="9">
    <source>
        <dbReference type="Pfam" id="PF04095"/>
    </source>
</evidence>
<evidence type="ECO:0000256" key="5">
    <source>
        <dbReference type="ARBA" id="ARBA00035007"/>
    </source>
</evidence>
<dbReference type="InterPro" id="IPR013785">
    <property type="entry name" value="Aldolase_TIM"/>
</dbReference>
<dbReference type="GO" id="GO:0009435">
    <property type="term" value="P:NAD+ biosynthetic process"/>
    <property type="evidence" value="ECO:0007669"/>
    <property type="project" value="InterPro"/>
</dbReference>
<dbReference type="EC" id="2.4.2.12" evidence="6"/>
<keyword evidence="3 11" id="KW-0328">Glycosyltransferase</keyword>
<keyword evidence="4 11" id="KW-0808">Transferase</keyword>
<evidence type="ECO:0000313" key="11">
    <source>
        <dbReference type="EMBL" id="VAW74156.1"/>
    </source>
</evidence>
<proteinExistence type="inferred from homology"/>
<accession>A0A3B0Z0E0</accession>
<dbReference type="NCBIfam" id="NF006629">
    <property type="entry name" value="PRK09198.1"/>
    <property type="match status" value="1"/>
</dbReference>
<evidence type="ECO:0000256" key="7">
    <source>
        <dbReference type="ARBA" id="ARBA00035036"/>
    </source>
</evidence>
<dbReference type="Pfam" id="PF04095">
    <property type="entry name" value="NAPRTase"/>
    <property type="match status" value="1"/>
</dbReference>
<evidence type="ECO:0000256" key="6">
    <source>
        <dbReference type="ARBA" id="ARBA00035024"/>
    </source>
</evidence>
<feature type="domain" description="Nicotinamide phosphoribosyltransferase N-terminal" evidence="10">
    <location>
        <begin position="12"/>
        <end position="107"/>
    </location>
</feature>
<evidence type="ECO:0000256" key="4">
    <source>
        <dbReference type="ARBA" id="ARBA00022679"/>
    </source>
</evidence>
<sequence>MTNSIISSLAKNIVLNTDSYKVSHHLQYPPGTSEIFSYIESRGGRYPQTVFFGLQMFLKDYLSQPVTHQQIDQAQNFIEIHMPGVPFNEDGWRHIVDQHQGQLPIRIKAVPEGSIVPVSNVLVTVESLDPKVAWIAQHIEAALMRAVWYPTTVATQSWHIRQNLQGWLDLSADSDEGLPFMLHDFGARGVSSFESAAIGAAAHLVNFMGSDTIPGVMAAQAYYSADMPAFSIAASEHSTITSWGQENEVEAYQNMLAQFAKPDSVVAVVSDSYDIFHAVENIWGGRLKQQVIDSGATIVIRPDSGDPEEVVSQLLKIAHKAFGATRNSKGYWALNYVKIIQGDGVNEQSINAILQRITDEGYAADNLGFGMGGALLQQIDRDTQKFAQKVSAINVNGAWRDVYKDPVTDKGKRSKRGRLTLAINKQTGEYKSVRIDEPFPNGFEAALSMVYQNGVLTRETTFDEVRERAAQYTAEVAVACEA</sequence>
<evidence type="ECO:0000256" key="2">
    <source>
        <dbReference type="ARBA" id="ARBA00022642"/>
    </source>
</evidence>
<comment type="catalytic activity">
    <reaction evidence="8">
        <text>beta-nicotinamide D-ribonucleotide + diphosphate = 5-phospho-alpha-D-ribose 1-diphosphate + nicotinamide + H(+)</text>
        <dbReference type="Rhea" id="RHEA:16149"/>
        <dbReference type="ChEBI" id="CHEBI:14649"/>
        <dbReference type="ChEBI" id="CHEBI:15378"/>
        <dbReference type="ChEBI" id="CHEBI:17154"/>
        <dbReference type="ChEBI" id="CHEBI:33019"/>
        <dbReference type="ChEBI" id="CHEBI:58017"/>
        <dbReference type="EC" id="2.4.2.12"/>
    </reaction>
    <physiologicalReaction direction="right-to-left" evidence="8">
        <dbReference type="Rhea" id="RHEA:16151"/>
    </physiologicalReaction>
</comment>
<dbReference type="GO" id="GO:0047280">
    <property type="term" value="F:nicotinamide phosphoribosyltransferase activity"/>
    <property type="evidence" value="ECO:0007669"/>
    <property type="project" value="UniProtKB-EC"/>
</dbReference>
<evidence type="ECO:0000256" key="8">
    <source>
        <dbReference type="ARBA" id="ARBA00047835"/>
    </source>
</evidence>
<evidence type="ECO:0000259" key="10">
    <source>
        <dbReference type="Pfam" id="PF18127"/>
    </source>
</evidence>
<dbReference type="EMBL" id="UOFL01000053">
    <property type="protein sequence ID" value="VAW74156.1"/>
    <property type="molecule type" value="Genomic_DNA"/>
</dbReference>
<dbReference type="InterPro" id="IPR036068">
    <property type="entry name" value="Nicotinate_pribotase-like_C"/>
</dbReference>
<comment type="pathway">
    <text evidence="5">Cofactor biosynthesis; NAD(+) biosynthesis; nicotinamide D-ribonucleotide from 5-phospho-alpha-D-ribose 1-diphosphate and nicotinamide: step 1/1.</text>
</comment>
<dbReference type="PANTHER" id="PTHR43816:SF1">
    <property type="entry name" value="NICOTINAMIDE PHOSPHORIBOSYLTRANSFERASE"/>
    <property type="match status" value="1"/>
</dbReference>
<dbReference type="AlphaFoldDB" id="A0A3B0Z0E0"/>
<organism evidence="11">
    <name type="scientific">hydrothermal vent metagenome</name>
    <dbReference type="NCBI Taxonomy" id="652676"/>
    <lineage>
        <taxon>unclassified sequences</taxon>
        <taxon>metagenomes</taxon>
        <taxon>ecological metagenomes</taxon>
    </lineage>
</organism>
<dbReference type="Pfam" id="PF18127">
    <property type="entry name" value="NAMPT_N"/>
    <property type="match status" value="1"/>
</dbReference>
<dbReference type="SUPFAM" id="SSF51690">
    <property type="entry name" value="Nicotinate/Quinolinate PRTase C-terminal domain-like"/>
    <property type="match status" value="1"/>
</dbReference>
<dbReference type="CDD" id="cd01569">
    <property type="entry name" value="PBEF_like"/>
    <property type="match status" value="1"/>
</dbReference>
<protein>
    <recommendedName>
        <fullName evidence="7">Nicotinamide phosphoribosyltransferase</fullName>
        <ecNumber evidence="6">2.4.2.12</ecNumber>
    </recommendedName>
</protein>
<evidence type="ECO:0000256" key="1">
    <source>
        <dbReference type="ARBA" id="ARBA00010897"/>
    </source>
</evidence>
<reference evidence="11" key="1">
    <citation type="submission" date="2018-06" db="EMBL/GenBank/DDBJ databases">
        <authorList>
            <person name="Zhirakovskaya E."/>
        </authorList>
    </citation>
    <scope>NUCLEOTIDE SEQUENCE</scope>
</reference>
<dbReference type="InterPro" id="IPR016471">
    <property type="entry name" value="Nicotinamide_PRibTrfase"/>
</dbReference>
<dbReference type="PIRSF" id="PIRSF005943">
    <property type="entry name" value="NMPRT"/>
    <property type="match status" value="1"/>
</dbReference>
<name>A0A3B0Z0E0_9ZZZZ</name>
<dbReference type="InterPro" id="IPR041529">
    <property type="entry name" value="DUF5598"/>
</dbReference>
<dbReference type="Gene3D" id="3.20.20.70">
    <property type="entry name" value="Aldolase class I"/>
    <property type="match status" value="1"/>
</dbReference>
<gene>
    <name evidence="11" type="ORF">MNBD_GAMMA12-2882</name>
</gene>
<evidence type="ECO:0000256" key="3">
    <source>
        <dbReference type="ARBA" id="ARBA00022676"/>
    </source>
</evidence>
<keyword evidence="2" id="KW-0662">Pyridine nucleotide biosynthesis</keyword>